<dbReference type="InterPro" id="IPR051450">
    <property type="entry name" value="Gfo/Idh/MocA_Oxidoreductases"/>
</dbReference>
<keyword evidence="6" id="KW-1185">Reference proteome</keyword>
<evidence type="ECO:0000259" key="3">
    <source>
        <dbReference type="Pfam" id="PF01408"/>
    </source>
</evidence>
<dbReference type="Proteomes" id="UP000268291">
    <property type="component" value="Unassembled WGS sequence"/>
</dbReference>
<evidence type="ECO:0000259" key="4">
    <source>
        <dbReference type="Pfam" id="PF22725"/>
    </source>
</evidence>
<evidence type="ECO:0000256" key="1">
    <source>
        <dbReference type="ARBA" id="ARBA00023027"/>
    </source>
</evidence>
<reference evidence="5 6" key="1">
    <citation type="submission" date="2018-12" db="EMBL/GenBank/DDBJ databases">
        <authorList>
            <person name="hu s."/>
            <person name="Xu Y."/>
            <person name="Xu B."/>
            <person name="Li F."/>
        </authorList>
    </citation>
    <scope>NUCLEOTIDE SEQUENCE [LARGE SCALE GENOMIC DNA]</scope>
    <source>
        <strain evidence="5 6">KSW2-17</strain>
    </source>
</reference>
<keyword evidence="1" id="KW-0520">NAD</keyword>
<dbReference type="SUPFAM" id="SSF51735">
    <property type="entry name" value="NAD(P)-binding Rossmann-fold domains"/>
    <property type="match status" value="1"/>
</dbReference>
<dbReference type="SUPFAM" id="SSF55347">
    <property type="entry name" value="Glyceraldehyde-3-phosphate dehydrogenase-like, C-terminal domain"/>
    <property type="match status" value="1"/>
</dbReference>
<dbReference type="Pfam" id="PF22725">
    <property type="entry name" value="GFO_IDH_MocA_C3"/>
    <property type="match status" value="1"/>
</dbReference>
<feature type="domain" description="Gfo/Idh/MocA-like oxidoreductase N-terminal" evidence="3">
    <location>
        <begin position="32"/>
        <end position="151"/>
    </location>
</feature>
<dbReference type="Pfam" id="PF01408">
    <property type="entry name" value="GFO_IDH_MocA"/>
    <property type="match status" value="1"/>
</dbReference>
<dbReference type="Gene3D" id="3.40.50.720">
    <property type="entry name" value="NAD(P)-binding Rossmann-like Domain"/>
    <property type="match status" value="1"/>
</dbReference>
<proteinExistence type="predicted"/>
<evidence type="ECO:0000313" key="6">
    <source>
        <dbReference type="Proteomes" id="UP000268291"/>
    </source>
</evidence>
<dbReference type="InterPro" id="IPR055170">
    <property type="entry name" value="GFO_IDH_MocA-like_dom"/>
</dbReference>
<feature type="compositionally biased region" description="Basic residues" evidence="2">
    <location>
        <begin position="1"/>
        <end position="10"/>
    </location>
</feature>
<comment type="caution">
    <text evidence="5">The sequence shown here is derived from an EMBL/GenBank/DDBJ whole genome shotgun (WGS) entry which is preliminary data.</text>
</comment>
<gene>
    <name evidence="5" type="ORF">ELQ93_14570</name>
</gene>
<dbReference type="Gene3D" id="3.30.360.10">
    <property type="entry name" value="Dihydrodipicolinate Reductase, domain 2"/>
    <property type="match status" value="1"/>
</dbReference>
<dbReference type="EMBL" id="RZGY01000002">
    <property type="protein sequence ID" value="RUQ84804.1"/>
    <property type="molecule type" value="Genomic_DNA"/>
</dbReference>
<name>A0ABY0C5I8_9MICO</name>
<dbReference type="PANTHER" id="PTHR43377:SF1">
    <property type="entry name" value="BILIVERDIN REDUCTASE A"/>
    <property type="match status" value="1"/>
</dbReference>
<organism evidence="5 6">
    <name type="scientific">Labedella gwakjiensis</name>
    <dbReference type="NCBI Taxonomy" id="390269"/>
    <lineage>
        <taxon>Bacteria</taxon>
        <taxon>Bacillati</taxon>
        <taxon>Actinomycetota</taxon>
        <taxon>Actinomycetes</taxon>
        <taxon>Micrococcales</taxon>
        <taxon>Microbacteriaceae</taxon>
        <taxon>Labedella</taxon>
    </lineage>
</organism>
<evidence type="ECO:0000313" key="5">
    <source>
        <dbReference type="EMBL" id="RUQ84804.1"/>
    </source>
</evidence>
<dbReference type="PANTHER" id="PTHR43377">
    <property type="entry name" value="BILIVERDIN REDUCTASE A"/>
    <property type="match status" value="1"/>
</dbReference>
<feature type="region of interest" description="Disordered" evidence="2">
    <location>
        <begin position="1"/>
        <end position="21"/>
    </location>
</feature>
<protein>
    <submittedName>
        <fullName evidence="5">Gfo/Idh/MocA family oxidoreductase</fullName>
    </submittedName>
</protein>
<accession>A0ABY0C5I8</accession>
<sequence length="373" mass="39855">MVRPRSRPHGRSGESVGVPQPPNHRSFFVPLNVIHVGLGGWGGNWAQIAIPRVPDVEVVGVVDIDADTRTSVLKAIKRPELPGFASLGEALAVVDADAVVITAPAVTHVPLALEALDAGKHVLVEKPFANTAEEAAVAVRRAAEKNLVMQVSQNYRFYPAPRAVQRLLAAGELGELSAINIDFRQWDNDAAYAANRHYKFPHPLINDMAIHHFDLLRKVTGQEAVSVYAKVGDPSFSKFDEEASAVIVIELESGLVVSYRGSWVSRGTPTAWAGEWAIDGEKGQIEFTSRLGDNPAGDRVSLRRPEGKPVAVDLEDMPLWGRSAGLQHFAQAIAAGTVPETAGAGNLGSLALMEAAARSAASGRTESVVIPMV</sequence>
<dbReference type="InterPro" id="IPR036291">
    <property type="entry name" value="NAD(P)-bd_dom_sf"/>
</dbReference>
<evidence type="ECO:0000256" key="2">
    <source>
        <dbReference type="SAM" id="MobiDB-lite"/>
    </source>
</evidence>
<feature type="domain" description="GFO/IDH/MocA-like oxidoreductase" evidence="4">
    <location>
        <begin position="162"/>
        <end position="286"/>
    </location>
</feature>
<dbReference type="InterPro" id="IPR000683">
    <property type="entry name" value="Gfo/Idh/MocA-like_OxRdtase_N"/>
</dbReference>